<protein>
    <submittedName>
        <fullName evidence="1">Uncharacterized protein</fullName>
    </submittedName>
</protein>
<organism evidence="1">
    <name type="scientific">bioreactor metagenome</name>
    <dbReference type="NCBI Taxonomy" id="1076179"/>
    <lineage>
        <taxon>unclassified sequences</taxon>
        <taxon>metagenomes</taxon>
        <taxon>ecological metagenomes</taxon>
    </lineage>
</organism>
<reference evidence="1" key="1">
    <citation type="submission" date="2019-08" db="EMBL/GenBank/DDBJ databases">
        <authorList>
            <person name="Kucharzyk K."/>
            <person name="Murdoch R.W."/>
            <person name="Higgins S."/>
            <person name="Loffler F."/>
        </authorList>
    </citation>
    <scope>NUCLEOTIDE SEQUENCE</scope>
</reference>
<evidence type="ECO:0000313" key="1">
    <source>
        <dbReference type="EMBL" id="MPM77258.1"/>
    </source>
</evidence>
<comment type="caution">
    <text evidence="1">The sequence shown here is derived from an EMBL/GenBank/DDBJ whole genome shotgun (WGS) entry which is preliminary data.</text>
</comment>
<name>A0A645CK27_9ZZZZ</name>
<proteinExistence type="predicted"/>
<accession>A0A645CK27</accession>
<gene>
    <name evidence="1" type="ORF">SDC9_124258</name>
</gene>
<dbReference type="AlphaFoldDB" id="A0A645CK27"/>
<sequence length="120" mass="13032">MRPDRVGTFAGQHGDDLALVIRLGFALHNPDRPLRTFADAGAEAVAKKIADQPRLAVDQLQRALLTVRNAQAAAVAFGFINLNDLAFHVRLLAPASAIYGFRIVLNVSNNSSPFRTRSKP</sequence>
<dbReference type="EMBL" id="VSSQ01027822">
    <property type="protein sequence ID" value="MPM77258.1"/>
    <property type="molecule type" value="Genomic_DNA"/>
</dbReference>